<dbReference type="Proteomes" id="UP000790709">
    <property type="component" value="Unassembled WGS sequence"/>
</dbReference>
<organism evidence="1 2">
    <name type="scientific">Leucogyrophana mollusca</name>
    <dbReference type="NCBI Taxonomy" id="85980"/>
    <lineage>
        <taxon>Eukaryota</taxon>
        <taxon>Fungi</taxon>
        <taxon>Dikarya</taxon>
        <taxon>Basidiomycota</taxon>
        <taxon>Agaricomycotina</taxon>
        <taxon>Agaricomycetes</taxon>
        <taxon>Agaricomycetidae</taxon>
        <taxon>Boletales</taxon>
        <taxon>Boletales incertae sedis</taxon>
        <taxon>Leucogyrophana</taxon>
    </lineage>
</organism>
<accession>A0ACB8BNN2</accession>
<name>A0ACB8BNN2_9AGAM</name>
<keyword evidence="2" id="KW-1185">Reference proteome</keyword>
<comment type="caution">
    <text evidence="1">The sequence shown here is derived from an EMBL/GenBank/DDBJ whole genome shotgun (WGS) entry which is preliminary data.</text>
</comment>
<sequence length="62" mass="7097">MRLVFVLSKHSNQRIPSDLYAACAYTTITLYATLYIMLSSKRQVTLQDDAEHVCKTRNNTTT</sequence>
<reference evidence="1" key="1">
    <citation type="journal article" date="2021" name="New Phytol.">
        <title>Evolutionary innovations through gain and loss of genes in the ectomycorrhizal Boletales.</title>
        <authorList>
            <person name="Wu G."/>
            <person name="Miyauchi S."/>
            <person name="Morin E."/>
            <person name="Kuo A."/>
            <person name="Drula E."/>
            <person name="Varga T."/>
            <person name="Kohler A."/>
            <person name="Feng B."/>
            <person name="Cao Y."/>
            <person name="Lipzen A."/>
            <person name="Daum C."/>
            <person name="Hundley H."/>
            <person name="Pangilinan J."/>
            <person name="Johnson J."/>
            <person name="Barry K."/>
            <person name="LaButti K."/>
            <person name="Ng V."/>
            <person name="Ahrendt S."/>
            <person name="Min B."/>
            <person name="Choi I.G."/>
            <person name="Park H."/>
            <person name="Plett J.M."/>
            <person name="Magnuson J."/>
            <person name="Spatafora J.W."/>
            <person name="Nagy L.G."/>
            <person name="Henrissat B."/>
            <person name="Grigoriev I.V."/>
            <person name="Yang Z.L."/>
            <person name="Xu J."/>
            <person name="Martin F.M."/>
        </authorList>
    </citation>
    <scope>NUCLEOTIDE SEQUENCE</scope>
    <source>
        <strain evidence="1">KUC20120723A-06</strain>
    </source>
</reference>
<dbReference type="EMBL" id="MU266365">
    <property type="protein sequence ID" value="KAH7927525.1"/>
    <property type="molecule type" value="Genomic_DNA"/>
</dbReference>
<evidence type="ECO:0000313" key="2">
    <source>
        <dbReference type="Proteomes" id="UP000790709"/>
    </source>
</evidence>
<protein>
    <submittedName>
        <fullName evidence="1">Uncharacterized protein</fullName>
    </submittedName>
</protein>
<gene>
    <name evidence="1" type="ORF">BV22DRAFT_1031712</name>
</gene>
<proteinExistence type="predicted"/>
<evidence type="ECO:0000313" key="1">
    <source>
        <dbReference type="EMBL" id="KAH7927525.1"/>
    </source>
</evidence>